<organism evidence="1 2">
    <name type="scientific">Marinomonas posidonica (strain CECT 7376 / NCIMB 14433 / IVIA-Po-181)</name>
    <dbReference type="NCBI Taxonomy" id="491952"/>
    <lineage>
        <taxon>Bacteria</taxon>
        <taxon>Pseudomonadati</taxon>
        <taxon>Pseudomonadota</taxon>
        <taxon>Gammaproteobacteria</taxon>
        <taxon>Oceanospirillales</taxon>
        <taxon>Oceanospirillaceae</taxon>
        <taxon>Marinomonas</taxon>
    </lineage>
</organism>
<reference evidence="1 2" key="1">
    <citation type="journal article" date="2012" name="Stand. Genomic Sci.">
        <title>Complete genome sequence of Marinomonas posidonica type strain (IVIA-Po-181(T)).</title>
        <authorList>
            <person name="Lucas-Elio P."/>
            <person name="Goodwin L."/>
            <person name="Woyke T."/>
            <person name="Pitluck S."/>
            <person name="Nolan M."/>
            <person name="Kyrpides N.C."/>
            <person name="Detter J.C."/>
            <person name="Copeland A."/>
            <person name="Lu M."/>
            <person name="Bruce D."/>
            <person name="Detter C."/>
            <person name="Tapia R."/>
            <person name="Han S."/>
            <person name="Land M.L."/>
            <person name="Ivanova N."/>
            <person name="Mikhailova N."/>
            <person name="Johnston A.W."/>
            <person name="Sanchez-Amat A."/>
        </authorList>
    </citation>
    <scope>NUCLEOTIDE SEQUENCE [LARGE SCALE GENOMIC DNA]</scope>
    <source>
        <strain evidence="2">CECT 7376 / NCIMB 14433 / IVIA-Po-181</strain>
    </source>
</reference>
<dbReference type="HOGENOM" id="CLU_033323_8_3_6"/>
<evidence type="ECO:0000313" key="2">
    <source>
        <dbReference type="Proteomes" id="UP000009230"/>
    </source>
</evidence>
<dbReference type="KEGG" id="mpc:Mar181_2428"/>
<dbReference type="GO" id="GO:0016791">
    <property type="term" value="F:phosphatase activity"/>
    <property type="evidence" value="ECO:0007669"/>
    <property type="project" value="TreeGrafter"/>
</dbReference>
<gene>
    <name evidence="1" type="ordered locus">Mar181_2428</name>
</gene>
<dbReference type="SMART" id="SM00855">
    <property type="entry name" value="PGAM"/>
    <property type="match status" value="1"/>
</dbReference>
<dbReference type="RefSeq" id="WP_013796934.1">
    <property type="nucleotide sequence ID" value="NC_015559.1"/>
</dbReference>
<name>F6CWA0_MARPP</name>
<dbReference type="SUPFAM" id="SSF53254">
    <property type="entry name" value="Phosphoglycerate mutase-like"/>
    <property type="match status" value="1"/>
</dbReference>
<dbReference type="CDD" id="cd07067">
    <property type="entry name" value="HP_PGM_like"/>
    <property type="match status" value="1"/>
</dbReference>
<dbReference type="InterPro" id="IPR013078">
    <property type="entry name" value="His_Pase_superF_clade-1"/>
</dbReference>
<dbReference type="InterPro" id="IPR050275">
    <property type="entry name" value="PGM_Phosphatase"/>
</dbReference>
<dbReference type="eggNOG" id="COG0406">
    <property type="taxonomic scope" value="Bacteria"/>
</dbReference>
<accession>F6CWA0</accession>
<dbReference type="AlphaFoldDB" id="F6CWA0"/>
<dbReference type="OrthoDB" id="9783269at2"/>
<dbReference type="EMBL" id="CP002771">
    <property type="protein sequence ID" value="AEF55461.1"/>
    <property type="molecule type" value="Genomic_DNA"/>
</dbReference>
<dbReference type="InterPro" id="IPR029033">
    <property type="entry name" value="His_PPase_superfam"/>
</dbReference>
<dbReference type="STRING" id="491952.Mar181_2428"/>
<protein>
    <submittedName>
        <fullName evidence="1">Phosphoglycerate mutase</fullName>
    </submittedName>
</protein>
<evidence type="ECO:0000313" key="1">
    <source>
        <dbReference type="EMBL" id="AEF55461.1"/>
    </source>
</evidence>
<keyword evidence="2" id="KW-1185">Reference proteome</keyword>
<dbReference type="Proteomes" id="UP000009230">
    <property type="component" value="Chromosome"/>
</dbReference>
<proteinExistence type="predicted"/>
<dbReference type="Gene3D" id="3.40.50.1240">
    <property type="entry name" value="Phosphoglycerate mutase-like"/>
    <property type="match status" value="1"/>
</dbReference>
<dbReference type="Pfam" id="PF00300">
    <property type="entry name" value="His_Phos_1"/>
    <property type="match status" value="1"/>
</dbReference>
<sequence>MKLYLVRHPKPDVKAGLCYGDMDVPLLEGWQTHAQALKASLNLVYDNKKTRCYHSPLSRAALLANHISDGLSQPIDALREMDFGHWEGLCWSEIPRQEMDIWASDIVNENPFQGETLQVVADRVWQWWLSVKDEPMDTCVLVAHSGVIKVLVSLLCEWPLSKCFRIDVDFTSVSEFSIQGEWVSLKRLGAGDWFLNTPEQSNES</sequence>
<dbReference type="PANTHER" id="PTHR48100">
    <property type="entry name" value="BROAD-SPECIFICITY PHOSPHATASE YOR283W-RELATED"/>
    <property type="match status" value="1"/>
</dbReference>